<proteinExistence type="predicted"/>
<accession>A0A1I3USS9</accession>
<dbReference type="AlphaFoldDB" id="A0A1I3USS9"/>
<feature type="domain" description="Calcineurin-like phosphoesterase" evidence="1">
    <location>
        <begin position="26"/>
        <end position="216"/>
    </location>
</feature>
<sequence>MKVEMGAGFLAGGLGTKSEKLRGSMILFAGDCQGDFVPIIEEADDALAVVLLGDQEPQVSLADELGPGLARKSWWIYGNHDSDYLDFFENHKSMADRNLHCRMIEIDGVRIAGLGGVFRAKKFEIDQTTRLDEVDLDCPQDYREAWIKLRRGGRAYPADFTSIFPDDLKSLLELAGHVDVLVTHEAPESHALGYQLIGDLARAMGVKMIIHGHHHERYSGTITGGIRVEGLGLARTSEGFFWLDHGLGERR</sequence>
<reference evidence="3" key="1">
    <citation type="submission" date="2016-10" db="EMBL/GenBank/DDBJ databases">
        <authorList>
            <person name="Varghese N."/>
            <person name="Submissions S."/>
        </authorList>
    </citation>
    <scope>NUCLEOTIDE SEQUENCE [LARGE SCALE GENOMIC DNA]</scope>
    <source>
        <strain evidence="3">DSM 5918</strain>
    </source>
</reference>
<dbReference type="Gene3D" id="3.60.21.10">
    <property type="match status" value="1"/>
</dbReference>
<name>A0A1I3USS9_9BACT</name>
<dbReference type="STRING" id="52560.SAMN04488082_108104"/>
<dbReference type="GO" id="GO:0016787">
    <property type="term" value="F:hydrolase activity"/>
    <property type="evidence" value="ECO:0007669"/>
    <property type="project" value="InterPro"/>
</dbReference>
<dbReference type="InterPro" id="IPR004843">
    <property type="entry name" value="Calcineurin-like_PHP"/>
</dbReference>
<dbReference type="SUPFAM" id="SSF56300">
    <property type="entry name" value="Metallo-dependent phosphatases"/>
    <property type="match status" value="1"/>
</dbReference>
<dbReference type="Pfam" id="PF00149">
    <property type="entry name" value="Metallophos"/>
    <property type="match status" value="1"/>
</dbReference>
<dbReference type="Proteomes" id="UP000198635">
    <property type="component" value="Unassembled WGS sequence"/>
</dbReference>
<protein>
    <submittedName>
        <fullName evidence="2">Calcineurin-like phosphoesterase</fullName>
    </submittedName>
</protein>
<keyword evidence="3" id="KW-1185">Reference proteome</keyword>
<evidence type="ECO:0000313" key="3">
    <source>
        <dbReference type="Proteomes" id="UP000198635"/>
    </source>
</evidence>
<organism evidence="2 3">
    <name type="scientific">Desulfomicrobium apsheronum</name>
    <dbReference type="NCBI Taxonomy" id="52560"/>
    <lineage>
        <taxon>Bacteria</taxon>
        <taxon>Pseudomonadati</taxon>
        <taxon>Thermodesulfobacteriota</taxon>
        <taxon>Desulfovibrionia</taxon>
        <taxon>Desulfovibrionales</taxon>
        <taxon>Desulfomicrobiaceae</taxon>
        <taxon>Desulfomicrobium</taxon>
    </lineage>
</organism>
<evidence type="ECO:0000259" key="1">
    <source>
        <dbReference type="Pfam" id="PF00149"/>
    </source>
</evidence>
<evidence type="ECO:0000313" key="2">
    <source>
        <dbReference type="EMBL" id="SFJ85853.1"/>
    </source>
</evidence>
<dbReference type="InterPro" id="IPR029052">
    <property type="entry name" value="Metallo-depent_PP-like"/>
</dbReference>
<dbReference type="EMBL" id="FORX01000008">
    <property type="protein sequence ID" value="SFJ85853.1"/>
    <property type="molecule type" value="Genomic_DNA"/>
</dbReference>
<gene>
    <name evidence="2" type="ORF">SAMN04488082_108104</name>
</gene>